<evidence type="ECO:0000313" key="2">
    <source>
        <dbReference type="EMBL" id="GAV81200.1"/>
    </source>
</evidence>
<dbReference type="Proteomes" id="UP000187406">
    <property type="component" value="Unassembled WGS sequence"/>
</dbReference>
<keyword evidence="3" id="KW-1185">Reference proteome</keyword>
<feature type="region of interest" description="Disordered" evidence="1">
    <location>
        <begin position="199"/>
        <end position="227"/>
    </location>
</feature>
<organism evidence="2 3">
    <name type="scientific">Cephalotus follicularis</name>
    <name type="common">Albany pitcher plant</name>
    <dbReference type="NCBI Taxonomy" id="3775"/>
    <lineage>
        <taxon>Eukaryota</taxon>
        <taxon>Viridiplantae</taxon>
        <taxon>Streptophyta</taxon>
        <taxon>Embryophyta</taxon>
        <taxon>Tracheophyta</taxon>
        <taxon>Spermatophyta</taxon>
        <taxon>Magnoliopsida</taxon>
        <taxon>eudicotyledons</taxon>
        <taxon>Gunneridae</taxon>
        <taxon>Pentapetalae</taxon>
        <taxon>rosids</taxon>
        <taxon>fabids</taxon>
        <taxon>Oxalidales</taxon>
        <taxon>Cephalotaceae</taxon>
        <taxon>Cephalotus</taxon>
    </lineage>
</organism>
<protein>
    <submittedName>
        <fullName evidence="2">UBN2 domain-containing protein</fullName>
    </submittedName>
</protein>
<evidence type="ECO:0000256" key="1">
    <source>
        <dbReference type="SAM" id="MobiDB-lite"/>
    </source>
</evidence>
<evidence type="ECO:0000313" key="3">
    <source>
        <dbReference type="Proteomes" id="UP000187406"/>
    </source>
</evidence>
<gene>
    <name evidence="2" type="ORF">CFOL_v3_24659</name>
</gene>
<dbReference type="InParanoid" id="A0A1Q3CLS5"/>
<comment type="caution">
    <text evidence="2">The sequence shown here is derived from an EMBL/GenBank/DDBJ whole genome shotgun (WGS) entry which is preliminary data.</text>
</comment>
<name>A0A1Q3CLS5_CEPFO</name>
<feature type="compositionally biased region" description="Basic residues" evidence="1">
    <location>
        <begin position="204"/>
        <end position="214"/>
    </location>
</feature>
<accession>A0A1Q3CLS5</accession>
<dbReference type="Pfam" id="PF14223">
    <property type="entry name" value="Retrotran_gag_2"/>
    <property type="match status" value="1"/>
</dbReference>
<sequence length="246" mass="27985">MKFNGLNFSEWSEQVQFHLSVLDLDLSLSTDKLAALTDTSSTEQMSFHKAWERSNILSLMFMRLTVENNIKSTILVTDNAKEFMKSVKNLSQSESTDKSRAGTLMGTLTTIKYDGSRTMHEHVTEMANIAARLRSMGMKVDESFLVQFIINSLPSKYGPFQINYNTIKDKWNVTELQSILIQEEARLKKQGIHSINLIGQSSGAKRKPRKKYGKGNKGSLKINESSAQIHKKEQKYDTCRFCRKTA</sequence>
<dbReference type="PANTHER" id="PTHR35317">
    <property type="entry name" value="OS04G0629600 PROTEIN"/>
    <property type="match status" value="1"/>
</dbReference>
<dbReference type="OrthoDB" id="1929566at2759"/>
<dbReference type="EMBL" id="BDDD01002349">
    <property type="protein sequence ID" value="GAV81200.1"/>
    <property type="molecule type" value="Genomic_DNA"/>
</dbReference>
<proteinExistence type="predicted"/>
<dbReference type="PANTHER" id="PTHR35317:SF10">
    <property type="entry name" value="RNA-DIRECTED DNA POLYMERASE"/>
    <property type="match status" value="1"/>
</dbReference>
<dbReference type="AlphaFoldDB" id="A0A1Q3CLS5"/>
<reference evidence="3" key="1">
    <citation type="submission" date="2016-04" db="EMBL/GenBank/DDBJ databases">
        <title>Cephalotus genome sequencing.</title>
        <authorList>
            <person name="Fukushima K."/>
            <person name="Hasebe M."/>
            <person name="Fang X."/>
        </authorList>
    </citation>
    <scope>NUCLEOTIDE SEQUENCE [LARGE SCALE GENOMIC DNA]</scope>
    <source>
        <strain evidence="3">cv. St1</strain>
    </source>
</reference>